<dbReference type="CDD" id="cd06267">
    <property type="entry name" value="PBP1_LacI_sugar_binding-like"/>
    <property type="match status" value="1"/>
</dbReference>
<keyword evidence="1" id="KW-0678">Repressor</keyword>
<accession>A0A0F9BMH7</accession>
<dbReference type="InterPro" id="IPR046335">
    <property type="entry name" value="LacI/GalR-like_sensor"/>
</dbReference>
<organism evidence="6">
    <name type="scientific">marine sediment metagenome</name>
    <dbReference type="NCBI Taxonomy" id="412755"/>
    <lineage>
        <taxon>unclassified sequences</taxon>
        <taxon>metagenomes</taxon>
        <taxon>ecological metagenomes</taxon>
    </lineage>
</organism>
<proteinExistence type="predicted"/>
<dbReference type="PANTHER" id="PTHR30146">
    <property type="entry name" value="LACI-RELATED TRANSCRIPTIONAL REPRESSOR"/>
    <property type="match status" value="1"/>
</dbReference>
<keyword evidence="4" id="KW-0804">Transcription</keyword>
<feature type="domain" description="Transcriptional regulator LacI/GalR-like sensor" evidence="5">
    <location>
        <begin position="30"/>
        <end position="195"/>
    </location>
</feature>
<gene>
    <name evidence="6" type="ORF">LCGC14_2771900</name>
</gene>
<comment type="caution">
    <text evidence="6">The sequence shown here is derived from an EMBL/GenBank/DDBJ whole genome shotgun (WGS) entry which is preliminary data.</text>
</comment>
<name>A0A0F9BMH7_9ZZZZ</name>
<dbReference type="AlphaFoldDB" id="A0A0F9BMH7"/>
<evidence type="ECO:0000313" key="6">
    <source>
        <dbReference type="EMBL" id="KKK85576.1"/>
    </source>
</evidence>
<evidence type="ECO:0000256" key="4">
    <source>
        <dbReference type="ARBA" id="ARBA00023163"/>
    </source>
</evidence>
<keyword evidence="2" id="KW-0805">Transcription regulation</keyword>
<evidence type="ECO:0000256" key="1">
    <source>
        <dbReference type="ARBA" id="ARBA00022491"/>
    </source>
</evidence>
<dbReference type="GO" id="GO:0000976">
    <property type="term" value="F:transcription cis-regulatory region binding"/>
    <property type="evidence" value="ECO:0007669"/>
    <property type="project" value="TreeGrafter"/>
</dbReference>
<reference evidence="6" key="1">
    <citation type="journal article" date="2015" name="Nature">
        <title>Complex archaea that bridge the gap between prokaryotes and eukaryotes.</title>
        <authorList>
            <person name="Spang A."/>
            <person name="Saw J.H."/>
            <person name="Jorgensen S.L."/>
            <person name="Zaremba-Niedzwiedzka K."/>
            <person name="Martijn J."/>
            <person name="Lind A.E."/>
            <person name="van Eijk R."/>
            <person name="Schleper C."/>
            <person name="Guy L."/>
            <person name="Ettema T.J."/>
        </authorList>
    </citation>
    <scope>NUCLEOTIDE SEQUENCE</scope>
</reference>
<keyword evidence="3" id="KW-0238">DNA-binding</keyword>
<dbReference type="Pfam" id="PF13377">
    <property type="entry name" value="Peripla_BP_3"/>
    <property type="match status" value="1"/>
</dbReference>
<protein>
    <recommendedName>
        <fullName evidence="5">Transcriptional regulator LacI/GalR-like sensor domain-containing protein</fullName>
    </recommendedName>
</protein>
<evidence type="ECO:0000256" key="2">
    <source>
        <dbReference type="ARBA" id="ARBA00023015"/>
    </source>
</evidence>
<feature type="non-terminal residue" evidence="6">
    <location>
        <position position="1"/>
    </location>
</feature>
<dbReference type="InterPro" id="IPR028082">
    <property type="entry name" value="Peripla_BP_I"/>
</dbReference>
<evidence type="ECO:0000259" key="5">
    <source>
        <dbReference type="Pfam" id="PF13377"/>
    </source>
</evidence>
<evidence type="ECO:0000256" key="3">
    <source>
        <dbReference type="ARBA" id="ARBA00023125"/>
    </source>
</evidence>
<dbReference type="Gene3D" id="3.40.50.2300">
    <property type="match status" value="1"/>
</dbReference>
<sequence>ETVLIDCYPYSHEKCYVYTKHGKGAEIATEYLINNGHNDILLFSGPSDNLLAKNFISGYMHMLNKYKIKVHKELIIRCDELSIESGYKTFRTLLTSSQGINKNFTGIISISDLLAVGIYKVANELGFNIPGNYSLIGYDNIEITSALSPPLTTIHQPRKRIGRESVRILLSKIESDEKEVKNIGFEPHIVVRGSVRKLN</sequence>
<dbReference type="SUPFAM" id="SSF53822">
    <property type="entry name" value="Periplasmic binding protein-like I"/>
    <property type="match status" value="1"/>
</dbReference>
<dbReference type="EMBL" id="LAZR01051244">
    <property type="protein sequence ID" value="KKK85576.1"/>
    <property type="molecule type" value="Genomic_DNA"/>
</dbReference>
<dbReference type="PANTHER" id="PTHR30146:SF148">
    <property type="entry name" value="HTH-TYPE TRANSCRIPTIONAL REPRESSOR PURR-RELATED"/>
    <property type="match status" value="1"/>
</dbReference>
<dbReference type="GO" id="GO:0003700">
    <property type="term" value="F:DNA-binding transcription factor activity"/>
    <property type="evidence" value="ECO:0007669"/>
    <property type="project" value="TreeGrafter"/>
</dbReference>